<feature type="region of interest" description="Disordered" evidence="1">
    <location>
        <begin position="1"/>
        <end position="23"/>
    </location>
</feature>
<sequence length="159" mass="16457">MNALALPDPDLAELSTPPGTEGAQAHGVHLSALALIYLRHAAPARAMVLGLAAMTMGDLRPQTVLLVAESLIEAGDPEQALAVLRRFDDAPAAAPAPEAEAEADDRPAPLTAPLSAVPTPAQVAARHYLDARALYRQNRPEAARAALDRAIALAEGVVA</sequence>
<evidence type="ECO:0000313" key="3">
    <source>
        <dbReference type="Proteomes" id="UP000182944"/>
    </source>
</evidence>
<dbReference type="STRING" id="1545044.SAMN05444276_104103"/>
<dbReference type="Proteomes" id="UP000182944">
    <property type="component" value="Unassembled WGS sequence"/>
</dbReference>
<evidence type="ECO:0000256" key="1">
    <source>
        <dbReference type="SAM" id="MobiDB-lite"/>
    </source>
</evidence>
<evidence type="ECO:0000313" key="2">
    <source>
        <dbReference type="EMBL" id="SDX29845.1"/>
    </source>
</evidence>
<accession>A0A1H3AJR9</accession>
<dbReference type="SUPFAM" id="SSF48452">
    <property type="entry name" value="TPR-like"/>
    <property type="match status" value="1"/>
</dbReference>
<dbReference type="AlphaFoldDB" id="A0A1H3AJR9"/>
<dbReference type="InterPro" id="IPR011990">
    <property type="entry name" value="TPR-like_helical_dom_sf"/>
</dbReference>
<organism evidence="2 3">
    <name type="scientific">Paracoccus sanguinis</name>
    <dbReference type="NCBI Taxonomy" id="1545044"/>
    <lineage>
        <taxon>Bacteria</taxon>
        <taxon>Pseudomonadati</taxon>
        <taxon>Pseudomonadota</taxon>
        <taxon>Alphaproteobacteria</taxon>
        <taxon>Rhodobacterales</taxon>
        <taxon>Paracoccaceae</taxon>
        <taxon>Paracoccus</taxon>
    </lineage>
</organism>
<reference evidence="3" key="1">
    <citation type="submission" date="2016-10" db="EMBL/GenBank/DDBJ databases">
        <authorList>
            <person name="Varghese N."/>
            <person name="Submissions S."/>
        </authorList>
    </citation>
    <scope>NUCLEOTIDE SEQUENCE [LARGE SCALE GENOMIC DNA]</scope>
    <source>
        <strain evidence="3">DSM 29303</strain>
    </source>
</reference>
<evidence type="ECO:0008006" key="4">
    <source>
        <dbReference type="Google" id="ProtNLM"/>
    </source>
</evidence>
<dbReference type="EMBL" id="FNNA01000004">
    <property type="protein sequence ID" value="SDX29845.1"/>
    <property type="molecule type" value="Genomic_DNA"/>
</dbReference>
<name>A0A1H3AJR9_9RHOB</name>
<dbReference type="Gene3D" id="1.25.40.10">
    <property type="entry name" value="Tetratricopeptide repeat domain"/>
    <property type="match status" value="1"/>
</dbReference>
<protein>
    <recommendedName>
        <fullName evidence="4">Tetratricopeptide repeat protein</fullName>
    </recommendedName>
</protein>
<gene>
    <name evidence="2" type="ORF">SAMN05444276_104103</name>
</gene>
<proteinExistence type="predicted"/>
<dbReference type="RefSeq" id="WP_074826824.1">
    <property type="nucleotide sequence ID" value="NZ_FNNA01000004.1"/>
</dbReference>
<keyword evidence="3" id="KW-1185">Reference proteome</keyword>